<proteinExistence type="predicted"/>
<sequence>EDFLTAQQINCFWSREASRRREEQGTHYNPNLDKQCEGEEKILDYNDPALPSFIPVQTGRVPKKNSGLLYSEQRDKLISSYFSRICTYQRRGSILTTTASAYRSKPSRMKALWLLQFLLIGLKNGKSRIVQEHKRILFDSLRQSRSLLPAFEVEKWKKYVEQIPSSDENCKMLIDELNALLKEN</sequence>
<keyword evidence="1" id="KW-1185">Reference proteome</keyword>
<accession>A0A915KN40</accession>
<dbReference type="WBParaSite" id="nRc.2.0.1.t39182-RA">
    <property type="protein sequence ID" value="nRc.2.0.1.t39182-RA"/>
    <property type="gene ID" value="nRc.2.0.1.g39182"/>
</dbReference>
<evidence type="ECO:0000313" key="2">
    <source>
        <dbReference type="WBParaSite" id="nRc.2.0.1.t39182-RA"/>
    </source>
</evidence>
<reference evidence="2" key="1">
    <citation type="submission" date="2022-11" db="UniProtKB">
        <authorList>
            <consortium name="WormBaseParasite"/>
        </authorList>
    </citation>
    <scope>IDENTIFICATION</scope>
</reference>
<name>A0A915KN40_ROMCU</name>
<protein>
    <submittedName>
        <fullName evidence="2">Uncharacterized protein</fullName>
    </submittedName>
</protein>
<dbReference type="Proteomes" id="UP000887565">
    <property type="component" value="Unplaced"/>
</dbReference>
<evidence type="ECO:0000313" key="1">
    <source>
        <dbReference type="Proteomes" id="UP000887565"/>
    </source>
</evidence>
<organism evidence="1 2">
    <name type="scientific">Romanomermis culicivorax</name>
    <name type="common">Nematode worm</name>
    <dbReference type="NCBI Taxonomy" id="13658"/>
    <lineage>
        <taxon>Eukaryota</taxon>
        <taxon>Metazoa</taxon>
        <taxon>Ecdysozoa</taxon>
        <taxon>Nematoda</taxon>
        <taxon>Enoplea</taxon>
        <taxon>Dorylaimia</taxon>
        <taxon>Mermithida</taxon>
        <taxon>Mermithoidea</taxon>
        <taxon>Mermithidae</taxon>
        <taxon>Romanomermis</taxon>
    </lineage>
</organism>
<dbReference type="AlphaFoldDB" id="A0A915KN40"/>